<evidence type="ECO:0000256" key="1">
    <source>
        <dbReference type="ARBA" id="ARBA00006641"/>
    </source>
</evidence>
<dbReference type="PRINTS" id="PR00706">
    <property type="entry name" value="PYROGLUPTASE"/>
</dbReference>
<evidence type="ECO:0000256" key="4">
    <source>
        <dbReference type="ARBA" id="ARBA00022801"/>
    </source>
</evidence>
<evidence type="ECO:0000256" key="3">
    <source>
        <dbReference type="ARBA" id="ARBA00022670"/>
    </source>
</evidence>
<dbReference type="AlphaFoldDB" id="A0A844ZJU4"/>
<evidence type="ECO:0000256" key="6">
    <source>
        <dbReference type="PROSITE-ProRule" id="PRU10077"/>
    </source>
</evidence>
<sequence length="206" mass="21987">MERSEGTGRRIVITGFRAFPGVADNPTQRVIEYFGAVRSGLPHSTLLSLLDVDYRRVVPQIDALLAQPPRALILTGYSNVARAVTLESRASARCAADKPDNAGYVPPPANAEQAPLMTAIDLGRLQKVLSRSNVSASISADAGEYLCNFSYHYALRQIADRALSTQVLFVHLPAVHGSDLAATAAGTMPLDQMAQAIAVIANTLTD</sequence>
<organism evidence="7 8">
    <name type="scientific">Alteraurantiacibacter aestuarii</name>
    <dbReference type="NCBI Taxonomy" id="650004"/>
    <lineage>
        <taxon>Bacteria</taxon>
        <taxon>Pseudomonadati</taxon>
        <taxon>Pseudomonadota</taxon>
        <taxon>Alphaproteobacteria</taxon>
        <taxon>Sphingomonadales</taxon>
        <taxon>Erythrobacteraceae</taxon>
        <taxon>Alteraurantiacibacter</taxon>
    </lineage>
</organism>
<reference evidence="7 8" key="1">
    <citation type="submission" date="2019-12" db="EMBL/GenBank/DDBJ databases">
        <title>Genomic-based taxomic classification of the family Erythrobacteraceae.</title>
        <authorList>
            <person name="Xu L."/>
        </authorList>
    </citation>
    <scope>NUCLEOTIDE SEQUENCE [LARGE SCALE GENOMIC DNA]</scope>
    <source>
        <strain evidence="7 8">JCM 16339</strain>
    </source>
</reference>
<accession>A0A844ZJU4</accession>
<proteinExistence type="inferred from homology"/>
<keyword evidence="4" id="KW-0378">Hydrolase</keyword>
<dbReference type="GO" id="GO:0016920">
    <property type="term" value="F:pyroglutamyl-peptidase activity"/>
    <property type="evidence" value="ECO:0007669"/>
    <property type="project" value="UniProtKB-EC"/>
</dbReference>
<dbReference type="Pfam" id="PF01470">
    <property type="entry name" value="Peptidase_C15"/>
    <property type="match status" value="1"/>
</dbReference>
<comment type="similarity">
    <text evidence="1">Belongs to the peptidase C15 family.</text>
</comment>
<protein>
    <recommendedName>
        <fullName evidence="6">Pyroglutamyl-peptidase I</fullName>
        <ecNumber evidence="6">3.4.19.3</ecNumber>
    </recommendedName>
</protein>
<evidence type="ECO:0000313" key="7">
    <source>
        <dbReference type="EMBL" id="MXO87542.1"/>
    </source>
</evidence>
<evidence type="ECO:0000256" key="5">
    <source>
        <dbReference type="ARBA" id="ARBA00022807"/>
    </source>
</evidence>
<evidence type="ECO:0000313" key="8">
    <source>
        <dbReference type="Proteomes" id="UP000435243"/>
    </source>
</evidence>
<dbReference type="EMBL" id="WTYY01000001">
    <property type="protein sequence ID" value="MXO87542.1"/>
    <property type="molecule type" value="Genomic_DNA"/>
</dbReference>
<keyword evidence="2" id="KW-0963">Cytoplasm</keyword>
<dbReference type="SUPFAM" id="SSF53182">
    <property type="entry name" value="Pyrrolidone carboxyl peptidase (pyroglutamate aminopeptidase)"/>
    <property type="match status" value="1"/>
</dbReference>
<dbReference type="EC" id="3.4.19.3" evidence="6"/>
<dbReference type="GO" id="GO:0005829">
    <property type="term" value="C:cytosol"/>
    <property type="evidence" value="ECO:0007669"/>
    <property type="project" value="InterPro"/>
</dbReference>
<dbReference type="RefSeq" id="WP_160589469.1">
    <property type="nucleotide sequence ID" value="NZ_BAAAFP010000002.1"/>
</dbReference>
<comment type="catalytic activity">
    <reaction evidence="6">
        <text>Release of an N-terminal pyroglutamyl group from a polypeptide, the second amino acid generally not being Pro.</text>
        <dbReference type="EC" id="3.4.19.3"/>
    </reaction>
</comment>
<dbReference type="Gene3D" id="3.40.630.20">
    <property type="entry name" value="Peptidase C15, pyroglutamyl peptidase I-like"/>
    <property type="match status" value="1"/>
</dbReference>
<dbReference type="InterPro" id="IPR033694">
    <property type="entry name" value="PGPEP1_Cys_AS"/>
</dbReference>
<dbReference type="GO" id="GO:0006508">
    <property type="term" value="P:proteolysis"/>
    <property type="evidence" value="ECO:0007669"/>
    <property type="project" value="UniProtKB-KW"/>
</dbReference>
<name>A0A844ZJU4_9SPHN</name>
<dbReference type="InterPro" id="IPR000816">
    <property type="entry name" value="Peptidase_C15"/>
</dbReference>
<comment type="caution">
    <text evidence="7">The sequence shown here is derived from an EMBL/GenBank/DDBJ whole genome shotgun (WGS) entry which is preliminary data.</text>
</comment>
<gene>
    <name evidence="7" type="ORF">GRI32_02190</name>
</gene>
<dbReference type="InterPro" id="IPR016125">
    <property type="entry name" value="Peptidase_C15-like"/>
</dbReference>
<evidence type="ECO:0000256" key="2">
    <source>
        <dbReference type="ARBA" id="ARBA00022490"/>
    </source>
</evidence>
<keyword evidence="5" id="KW-0788">Thiol protease</keyword>
<dbReference type="PANTHER" id="PTHR23402:SF1">
    <property type="entry name" value="PYROGLUTAMYL-PEPTIDASE I"/>
    <property type="match status" value="1"/>
</dbReference>
<keyword evidence="8" id="KW-1185">Reference proteome</keyword>
<keyword evidence="3" id="KW-0645">Protease</keyword>
<dbReference type="InterPro" id="IPR036440">
    <property type="entry name" value="Peptidase_C15-like_sf"/>
</dbReference>
<feature type="active site" evidence="6">
    <location>
        <position position="147"/>
    </location>
</feature>
<dbReference type="PROSITE" id="PS01334">
    <property type="entry name" value="PYRASE_CYS"/>
    <property type="match status" value="1"/>
</dbReference>
<dbReference type="PANTHER" id="PTHR23402">
    <property type="entry name" value="PROTEASE FAMILY C15 PYROGLUTAMYL-PEPTIDASE I-RELATED"/>
    <property type="match status" value="1"/>
</dbReference>
<dbReference type="Proteomes" id="UP000435243">
    <property type="component" value="Unassembled WGS sequence"/>
</dbReference>
<dbReference type="OrthoDB" id="9779738at2"/>